<dbReference type="SUPFAM" id="SSF56112">
    <property type="entry name" value="Protein kinase-like (PK-like)"/>
    <property type="match status" value="1"/>
</dbReference>
<evidence type="ECO:0000313" key="2">
    <source>
        <dbReference type="EMBL" id="RUS30526.1"/>
    </source>
</evidence>
<dbReference type="Proteomes" id="UP000274822">
    <property type="component" value="Unassembled WGS sequence"/>
</dbReference>
<name>A0A433QL74_9FUNG</name>
<evidence type="ECO:0000313" key="3">
    <source>
        <dbReference type="Proteomes" id="UP000274822"/>
    </source>
</evidence>
<dbReference type="GO" id="GO:0005524">
    <property type="term" value="F:ATP binding"/>
    <property type="evidence" value="ECO:0007669"/>
    <property type="project" value="InterPro"/>
</dbReference>
<sequence>MFPERANELGSILHDLGVLQLRPYLVWISPDLFTKIERLGQGGFATVYRGILDDAKVKNVDGLERVLNVLLTAGYRKESKDARRIISTAPLFGLTKHPDTHKCLMVMCLADNGTLGDTHLTGYTNWFDFAVMAFRLADRLNNLHALGIRHSDLHPDNKWCVRLGIEKCNDPVNGAQNYEFKRATAFGPETIAIIEKRRAEHGRERQASDIDSDEVFDFYDGLTAELVSPPFTKKQFHKHDQLRQIAEEMARIKIDM</sequence>
<dbReference type="AlphaFoldDB" id="A0A433QL74"/>
<feature type="domain" description="Protein kinase" evidence="1">
    <location>
        <begin position="33"/>
        <end position="256"/>
    </location>
</feature>
<organism evidence="2 3">
    <name type="scientific">Jimgerdemannia flammicorona</name>
    <dbReference type="NCBI Taxonomy" id="994334"/>
    <lineage>
        <taxon>Eukaryota</taxon>
        <taxon>Fungi</taxon>
        <taxon>Fungi incertae sedis</taxon>
        <taxon>Mucoromycota</taxon>
        <taxon>Mucoromycotina</taxon>
        <taxon>Endogonomycetes</taxon>
        <taxon>Endogonales</taxon>
        <taxon>Endogonaceae</taxon>
        <taxon>Jimgerdemannia</taxon>
    </lineage>
</organism>
<reference evidence="2 3" key="1">
    <citation type="journal article" date="2018" name="New Phytol.">
        <title>Phylogenomics of Endogonaceae and evolution of mycorrhizas within Mucoromycota.</title>
        <authorList>
            <person name="Chang Y."/>
            <person name="Desiro A."/>
            <person name="Na H."/>
            <person name="Sandor L."/>
            <person name="Lipzen A."/>
            <person name="Clum A."/>
            <person name="Barry K."/>
            <person name="Grigoriev I.V."/>
            <person name="Martin F.M."/>
            <person name="Stajich J.E."/>
            <person name="Smith M.E."/>
            <person name="Bonito G."/>
            <person name="Spatafora J.W."/>
        </authorList>
    </citation>
    <scope>NUCLEOTIDE SEQUENCE [LARGE SCALE GENOMIC DNA]</scope>
    <source>
        <strain evidence="2 3">AD002</strain>
    </source>
</reference>
<protein>
    <recommendedName>
        <fullName evidence="1">Protein kinase domain-containing protein</fullName>
    </recommendedName>
</protein>
<proteinExistence type="predicted"/>
<dbReference type="Gene3D" id="1.10.510.10">
    <property type="entry name" value="Transferase(Phosphotransferase) domain 1"/>
    <property type="match status" value="1"/>
</dbReference>
<dbReference type="PROSITE" id="PS50011">
    <property type="entry name" value="PROTEIN_KINASE_DOM"/>
    <property type="match status" value="1"/>
</dbReference>
<keyword evidence="3" id="KW-1185">Reference proteome</keyword>
<accession>A0A433QL74</accession>
<gene>
    <name evidence="2" type="ORF">BC938DRAFT_479280</name>
</gene>
<comment type="caution">
    <text evidence="2">The sequence shown here is derived from an EMBL/GenBank/DDBJ whole genome shotgun (WGS) entry which is preliminary data.</text>
</comment>
<dbReference type="InterPro" id="IPR000719">
    <property type="entry name" value="Prot_kinase_dom"/>
</dbReference>
<dbReference type="EMBL" id="RBNJ01003781">
    <property type="protein sequence ID" value="RUS30526.1"/>
    <property type="molecule type" value="Genomic_DNA"/>
</dbReference>
<dbReference type="GO" id="GO:0004672">
    <property type="term" value="F:protein kinase activity"/>
    <property type="evidence" value="ECO:0007669"/>
    <property type="project" value="InterPro"/>
</dbReference>
<evidence type="ECO:0000259" key="1">
    <source>
        <dbReference type="PROSITE" id="PS50011"/>
    </source>
</evidence>
<dbReference type="InterPro" id="IPR011009">
    <property type="entry name" value="Kinase-like_dom_sf"/>
</dbReference>